<feature type="transmembrane region" description="Helical" evidence="1">
    <location>
        <begin position="152"/>
        <end position="172"/>
    </location>
</feature>
<accession>A0A0J6EEC6</accession>
<gene>
    <name evidence="2" type="ORF">AB447_203025</name>
    <name evidence="3" type="ORF">P8828_13320</name>
</gene>
<dbReference type="RefSeq" id="WP_048353198.1">
    <property type="nucleotide sequence ID" value="NZ_CP023481.1"/>
</dbReference>
<dbReference type="EMBL" id="LECW02000012">
    <property type="protein sequence ID" value="KRT94277.1"/>
    <property type="molecule type" value="Genomic_DNA"/>
</dbReference>
<keyword evidence="1" id="KW-0812">Transmembrane</keyword>
<reference evidence="2 4" key="1">
    <citation type="journal article" date="2015" name="Int. J. Syst. Evol. Microbiol.">
        <title>Bacillus glycinifermentans sp. nov., isolated from fermented soybean paste.</title>
        <authorList>
            <person name="Kim S.J."/>
            <person name="Dunlap C.A."/>
            <person name="Kwon S.W."/>
            <person name="Rooney A.P."/>
        </authorList>
    </citation>
    <scope>NUCLEOTIDE SEQUENCE [LARGE SCALE GENOMIC DNA]</scope>
    <source>
        <strain evidence="2 4">GO-13</strain>
    </source>
</reference>
<reference evidence="2" key="2">
    <citation type="submission" date="2015-10" db="EMBL/GenBank/DDBJ databases">
        <authorList>
            <person name="Gilbert D.G."/>
        </authorList>
    </citation>
    <scope>NUCLEOTIDE SEQUENCE</scope>
    <source>
        <strain evidence="2">GO-13</strain>
    </source>
</reference>
<dbReference type="Proteomes" id="UP000036168">
    <property type="component" value="Unassembled WGS sequence"/>
</dbReference>
<keyword evidence="5" id="KW-1185">Reference proteome</keyword>
<feature type="transmembrane region" description="Helical" evidence="1">
    <location>
        <begin position="122"/>
        <end position="140"/>
    </location>
</feature>
<evidence type="ECO:0000256" key="1">
    <source>
        <dbReference type="SAM" id="Phobius"/>
    </source>
</evidence>
<sequence>MIGLLIIACEIGFWVFILLGLFFRYIAGMKKIGLLFLAATPVLDLLLLIATAADLYNGAKADTLHALAAVYIGVSVAFGSRMIKWADVRFAHRFAGGPKPDKRPLYGKVHAKKERAGWLRHFAAWAIGAALLGGLHLFIGDFDRTEALIRTAALWSVILAIDFLYSFSFTFFPKKTP</sequence>
<evidence type="ECO:0000313" key="3">
    <source>
        <dbReference type="EMBL" id="MEC0485799.1"/>
    </source>
</evidence>
<organism evidence="2 4">
    <name type="scientific">Bacillus glycinifermentans</name>
    <dbReference type="NCBI Taxonomy" id="1664069"/>
    <lineage>
        <taxon>Bacteria</taxon>
        <taxon>Bacillati</taxon>
        <taxon>Bacillota</taxon>
        <taxon>Bacilli</taxon>
        <taxon>Bacillales</taxon>
        <taxon>Bacillaceae</taxon>
        <taxon>Bacillus</taxon>
    </lineage>
</organism>
<evidence type="ECO:0000313" key="5">
    <source>
        <dbReference type="Proteomes" id="UP001341297"/>
    </source>
</evidence>
<evidence type="ECO:0000313" key="2">
    <source>
        <dbReference type="EMBL" id="KRT94277.1"/>
    </source>
</evidence>
<comment type="caution">
    <text evidence="2">The sequence shown here is derived from an EMBL/GenBank/DDBJ whole genome shotgun (WGS) entry which is preliminary data.</text>
</comment>
<proteinExistence type="predicted"/>
<feature type="transmembrane region" description="Helical" evidence="1">
    <location>
        <begin position="6"/>
        <end position="27"/>
    </location>
</feature>
<dbReference type="PATRIC" id="fig|1664069.3.peg.5319"/>
<dbReference type="AlphaFoldDB" id="A0A0J6EVK1"/>
<dbReference type="Proteomes" id="UP001341297">
    <property type="component" value="Unassembled WGS sequence"/>
</dbReference>
<evidence type="ECO:0000313" key="4">
    <source>
        <dbReference type="Proteomes" id="UP000036168"/>
    </source>
</evidence>
<evidence type="ECO:0008006" key="6">
    <source>
        <dbReference type="Google" id="ProtNLM"/>
    </source>
</evidence>
<dbReference type="OrthoDB" id="2082317at2"/>
<reference evidence="3 5" key="3">
    <citation type="submission" date="2023-03" db="EMBL/GenBank/DDBJ databases">
        <title>Agriculturally important microbes genome sequencing.</title>
        <authorList>
            <person name="Dunlap C."/>
        </authorList>
    </citation>
    <scope>NUCLEOTIDE SEQUENCE [LARGE SCALE GENOMIC DNA]</scope>
    <source>
        <strain evidence="3 5">CBP-3203</strain>
    </source>
</reference>
<keyword evidence="1" id="KW-0472">Membrane</keyword>
<feature type="transmembrane region" description="Helical" evidence="1">
    <location>
        <begin position="34"/>
        <end position="52"/>
    </location>
</feature>
<dbReference type="STRING" id="1664069.BGLY_3811"/>
<feature type="transmembrane region" description="Helical" evidence="1">
    <location>
        <begin position="64"/>
        <end position="83"/>
    </location>
</feature>
<keyword evidence="1" id="KW-1133">Transmembrane helix</keyword>
<protein>
    <recommendedName>
        <fullName evidence="6">YmcC</fullName>
    </recommendedName>
</protein>
<accession>A0A0J6EVK1</accession>
<name>A0A0J6EVK1_9BACI</name>
<dbReference type="EMBL" id="JARRTL010000011">
    <property type="protein sequence ID" value="MEC0485799.1"/>
    <property type="molecule type" value="Genomic_DNA"/>
</dbReference>